<reference evidence="2 3" key="1">
    <citation type="submission" date="2021-01" db="EMBL/GenBank/DDBJ databases">
        <title>Whole genome shotgun sequence of Verrucosispora andamanensis NBRC 109075.</title>
        <authorList>
            <person name="Komaki H."/>
            <person name="Tamura T."/>
        </authorList>
    </citation>
    <scope>NUCLEOTIDE SEQUENCE [LARGE SCALE GENOMIC DNA]</scope>
    <source>
        <strain evidence="2 3">NBRC 109075</strain>
    </source>
</reference>
<evidence type="ECO:0000259" key="1">
    <source>
        <dbReference type="Pfam" id="PF01872"/>
    </source>
</evidence>
<evidence type="ECO:0000313" key="3">
    <source>
        <dbReference type="Proteomes" id="UP000647017"/>
    </source>
</evidence>
<dbReference type="Proteomes" id="UP000647017">
    <property type="component" value="Unassembled WGS sequence"/>
</dbReference>
<dbReference type="InterPro" id="IPR024072">
    <property type="entry name" value="DHFR-like_dom_sf"/>
</dbReference>
<sequence length="197" mass="21240">MTKVIADMSMSIDGFIADAADGVDELFEWYGNGDVETATAHPNITFPTSVPSADRLRQALNDVGALVVGRRLFDLTNGWGGRHPMGVPVFVVTHRAAPDWLAPDAPFVFVHDGVEAAVAAARQAAGDRLVGVASASITQQCLRLGLLDELHVNLVPVLLGTGVRWFEKVPGPVWAHDPQILEGTRVTRLVFPLDRSR</sequence>
<dbReference type="RefSeq" id="WP_239093936.1">
    <property type="nucleotide sequence ID" value="NZ_BOOZ01000043.1"/>
</dbReference>
<gene>
    <name evidence="2" type="ORF">Van01_52930</name>
</gene>
<accession>A0ABQ4I2D9</accession>
<keyword evidence="3" id="KW-1185">Reference proteome</keyword>
<dbReference type="SUPFAM" id="SSF53597">
    <property type="entry name" value="Dihydrofolate reductase-like"/>
    <property type="match status" value="1"/>
</dbReference>
<dbReference type="Gene3D" id="3.40.430.10">
    <property type="entry name" value="Dihydrofolate Reductase, subunit A"/>
    <property type="match status" value="1"/>
</dbReference>
<comment type="caution">
    <text evidence="2">The sequence shown here is derived from an EMBL/GenBank/DDBJ whole genome shotgun (WGS) entry which is preliminary data.</text>
</comment>
<evidence type="ECO:0000313" key="2">
    <source>
        <dbReference type="EMBL" id="GIJ12079.1"/>
    </source>
</evidence>
<name>A0ABQ4I2D9_9ACTN</name>
<organism evidence="2 3">
    <name type="scientific">Micromonospora andamanensis</name>
    <dbReference type="NCBI Taxonomy" id="1287068"/>
    <lineage>
        <taxon>Bacteria</taxon>
        <taxon>Bacillati</taxon>
        <taxon>Actinomycetota</taxon>
        <taxon>Actinomycetes</taxon>
        <taxon>Micromonosporales</taxon>
        <taxon>Micromonosporaceae</taxon>
        <taxon>Micromonospora</taxon>
    </lineage>
</organism>
<dbReference type="EMBL" id="BOOZ01000043">
    <property type="protein sequence ID" value="GIJ12079.1"/>
    <property type="molecule type" value="Genomic_DNA"/>
</dbReference>
<proteinExistence type="predicted"/>
<feature type="domain" description="Bacterial bifunctional deaminase-reductase C-terminal" evidence="1">
    <location>
        <begin position="3"/>
        <end position="168"/>
    </location>
</feature>
<protein>
    <submittedName>
        <fullName evidence="2">Deaminase</fullName>
    </submittedName>
</protein>
<dbReference type="Pfam" id="PF01872">
    <property type="entry name" value="RibD_C"/>
    <property type="match status" value="1"/>
</dbReference>
<dbReference type="InterPro" id="IPR002734">
    <property type="entry name" value="RibDG_C"/>
</dbReference>